<evidence type="ECO:0000313" key="6">
    <source>
        <dbReference type="Proteomes" id="UP001528411"/>
    </source>
</evidence>
<reference evidence="5 6" key="1">
    <citation type="submission" date="2023-01" db="EMBL/GenBank/DDBJ databases">
        <title>Psychrosphaera sp. nov., isolated from marine algae.</title>
        <authorList>
            <person name="Bayburt H."/>
            <person name="Choi B.J."/>
            <person name="Kim J.M."/>
            <person name="Choi D.G."/>
            <person name="Jeon C.O."/>
        </authorList>
    </citation>
    <scope>NUCLEOTIDE SEQUENCE [LARGE SCALE GENOMIC DNA]</scope>
    <source>
        <strain evidence="5 6">G1-22</strain>
    </source>
</reference>
<dbReference type="InterPro" id="IPR051012">
    <property type="entry name" value="CellSynth/LPSAsmb/PSIAsmb"/>
</dbReference>
<gene>
    <name evidence="5" type="ORF">PN838_16085</name>
</gene>
<keyword evidence="2 3" id="KW-0802">TPR repeat</keyword>
<dbReference type="RefSeq" id="WP_272181310.1">
    <property type="nucleotide sequence ID" value="NZ_JAQOMS010000002.1"/>
</dbReference>
<feature type="repeat" description="TPR" evidence="3">
    <location>
        <begin position="197"/>
        <end position="230"/>
    </location>
</feature>
<dbReference type="SUPFAM" id="SSF48452">
    <property type="entry name" value="TPR-like"/>
    <property type="match status" value="2"/>
</dbReference>
<comment type="caution">
    <text evidence="5">The sequence shown here is derived from an EMBL/GenBank/DDBJ whole genome shotgun (WGS) entry which is preliminary data.</text>
</comment>
<keyword evidence="1" id="KW-0677">Repeat</keyword>
<feature type="domain" description="Cytochrome c-type biogenesis protein H TPR" evidence="4">
    <location>
        <begin position="158"/>
        <end position="253"/>
    </location>
</feature>
<dbReference type="PANTHER" id="PTHR45586">
    <property type="entry name" value="TPR REPEAT-CONTAINING PROTEIN PA4667"/>
    <property type="match status" value="1"/>
</dbReference>
<proteinExistence type="predicted"/>
<evidence type="ECO:0000256" key="1">
    <source>
        <dbReference type="ARBA" id="ARBA00022737"/>
    </source>
</evidence>
<sequence length="287" mass="31908">MAGLTSFQNKQYEKAYQYLSSIADKMPPTHPAKKILAITQLQLGYTLEASATMLELEGLNDADTSMFASASFELIKDGDFKTAKTLLAKTENIDGKSASALITHGLAKLSLDDVSGVVNLEQALEIAPDLSVAKSALASAYMATNEFDKALKLAKTWQEQNDINGYNLAGYVYQKQGKAELATKAFEDALKLDSTNTPSHMYFANVNMKQGNYQEASSYLTKLFQKEPDNLTALKMYYFIGREQGNTKEALDLMEDRFKVNLTSEPHRLQLAQLYLNEKNQIKSSEF</sequence>
<dbReference type="InterPro" id="IPR011990">
    <property type="entry name" value="TPR-like_helical_dom_sf"/>
</dbReference>
<accession>A0ABT5FEM7</accession>
<dbReference type="SMART" id="SM00028">
    <property type="entry name" value="TPR"/>
    <property type="match status" value="2"/>
</dbReference>
<dbReference type="InterPro" id="IPR056413">
    <property type="entry name" value="TPR_CcmH_CycH"/>
</dbReference>
<evidence type="ECO:0000256" key="3">
    <source>
        <dbReference type="PROSITE-ProRule" id="PRU00339"/>
    </source>
</evidence>
<keyword evidence="6" id="KW-1185">Reference proteome</keyword>
<protein>
    <submittedName>
        <fullName evidence="5">Tetratricopeptide repeat protein</fullName>
    </submittedName>
</protein>
<dbReference type="PANTHER" id="PTHR45586:SF1">
    <property type="entry name" value="LIPOPOLYSACCHARIDE ASSEMBLY PROTEIN B"/>
    <property type="match status" value="1"/>
</dbReference>
<dbReference type="Gene3D" id="1.25.40.10">
    <property type="entry name" value="Tetratricopeptide repeat domain"/>
    <property type="match status" value="1"/>
</dbReference>
<dbReference type="EMBL" id="JAQOMS010000002">
    <property type="protein sequence ID" value="MDC2890005.1"/>
    <property type="molecule type" value="Genomic_DNA"/>
</dbReference>
<dbReference type="PROSITE" id="PS50005">
    <property type="entry name" value="TPR"/>
    <property type="match status" value="2"/>
</dbReference>
<dbReference type="Pfam" id="PF23914">
    <property type="entry name" value="TPR_CcmH_CycH"/>
    <property type="match status" value="1"/>
</dbReference>
<name>A0ABT5FEM7_9GAMM</name>
<dbReference type="Proteomes" id="UP001528411">
    <property type="component" value="Unassembled WGS sequence"/>
</dbReference>
<evidence type="ECO:0000256" key="2">
    <source>
        <dbReference type="ARBA" id="ARBA00022803"/>
    </source>
</evidence>
<evidence type="ECO:0000313" key="5">
    <source>
        <dbReference type="EMBL" id="MDC2890005.1"/>
    </source>
</evidence>
<dbReference type="InterPro" id="IPR019734">
    <property type="entry name" value="TPR_rpt"/>
</dbReference>
<organism evidence="5 6">
    <name type="scientific">Psychrosphaera algicola</name>
    <dbReference type="NCBI Taxonomy" id="3023714"/>
    <lineage>
        <taxon>Bacteria</taxon>
        <taxon>Pseudomonadati</taxon>
        <taxon>Pseudomonadota</taxon>
        <taxon>Gammaproteobacteria</taxon>
        <taxon>Alteromonadales</taxon>
        <taxon>Pseudoalteromonadaceae</taxon>
        <taxon>Psychrosphaera</taxon>
    </lineage>
</organism>
<evidence type="ECO:0000259" key="4">
    <source>
        <dbReference type="Pfam" id="PF23914"/>
    </source>
</evidence>
<feature type="repeat" description="TPR" evidence="3">
    <location>
        <begin position="163"/>
        <end position="196"/>
    </location>
</feature>